<dbReference type="Proteomes" id="UP001356704">
    <property type="component" value="Unassembled WGS sequence"/>
</dbReference>
<evidence type="ECO:0000256" key="1">
    <source>
        <dbReference type="SAM" id="Phobius"/>
    </source>
</evidence>
<dbReference type="EC" id="2.3.-.-" evidence="3"/>
<keyword evidence="4" id="KW-1185">Reference proteome</keyword>
<evidence type="ECO:0000313" key="4">
    <source>
        <dbReference type="Proteomes" id="UP001356704"/>
    </source>
</evidence>
<feature type="transmembrane region" description="Helical" evidence="1">
    <location>
        <begin position="209"/>
        <end position="227"/>
    </location>
</feature>
<feature type="transmembrane region" description="Helical" evidence="1">
    <location>
        <begin position="239"/>
        <end position="260"/>
    </location>
</feature>
<feature type="transmembrane region" description="Helical" evidence="1">
    <location>
        <begin position="12"/>
        <end position="33"/>
    </location>
</feature>
<proteinExistence type="predicted"/>
<organism evidence="3 4">
    <name type="scientific">Winogradskyella poriferorum</name>
    <dbReference type="NCBI Taxonomy" id="307627"/>
    <lineage>
        <taxon>Bacteria</taxon>
        <taxon>Pseudomonadati</taxon>
        <taxon>Bacteroidota</taxon>
        <taxon>Flavobacteriia</taxon>
        <taxon>Flavobacteriales</taxon>
        <taxon>Flavobacteriaceae</taxon>
        <taxon>Winogradskyella</taxon>
    </lineage>
</organism>
<feature type="transmembrane region" description="Helical" evidence="1">
    <location>
        <begin position="170"/>
        <end position="189"/>
    </location>
</feature>
<keyword evidence="1" id="KW-1133">Transmembrane helix</keyword>
<comment type="caution">
    <text evidence="3">The sequence shown here is derived from an EMBL/GenBank/DDBJ whole genome shotgun (WGS) entry which is preliminary data.</text>
</comment>
<protein>
    <submittedName>
        <fullName evidence="3">Acyltransferase</fullName>
        <ecNumber evidence="3">2.3.-.-</ecNumber>
    </submittedName>
</protein>
<feature type="domain" description="Acyltransferase 3" evidence="2">
    <location>
        <begin position="10"/>
        <end position="356"/>
    </location>
</feature>
<sequence length="373" mass="44021">MTLIRSKRVYGIDVIRSIAISLVLISHCTYLLYPNNNTIILSFIRTLGAVGVDLFFVLSGYLIGGLLLKNIESGKTSLSHLLIFWKRRWLRTLPNYFLVLVLNVILLLILDDALPKNLWLYIPFLQNFISPHPNFFTEAWSLSIEEYAYLMLPLLLYLSFFMFKRHFKQLFLKLTLAMIIALFAFKISYYFNANVTSYKEWSSGFRKVVLYRIDAIYFGFLLVYFIKKYNTFFMQKKKLFSAIALFVFGSTHLLIYYFSLYPQTHLGLYVFLYIPLVLLSCALLFPYFIDLKQNGILKNVFYFISTRSYAIYLVNYSLILLTVQRYYEVDQISFFAKVLFLVLFLSLTIIIAQIIYLFFERPILSLRDKYVSK</sequence>
<accession>A0ABU7WAY9</accession>
<feature type="transmembrane region" description="Helical" evidence="1">
    <location>
        <begin position="89"/>
        <end position="110"/>
    </location>
</feature>
<keyword evidence="3" id="KW-0012">Acyltransferase</keyword>
<keyword evidence="1" id="KW-0812">Transmembrane</keyword>
<dbReference type="PANTHER" id="PTHR23028">
    <property type="entry name" value="ACETYLTRANSFERASE"/>
    <property type="match status" value="1"/>
</dbReference>
<dbReference type="GO" id="GO:0016746">
    <property type="term" value="F:acyltransferase activity"/>
    <property type="evidence" value="ECO:0007669"/>
    <property type="project" value="UniProtKB-KW"/>
</dbReference>
<name>A0ABU7WAY9_9FLAO</name>
<feature type="transmembrane region" description="Helical" evidence="1">
    <location>
        <begin position="339"/>
        <end position="359"/>
    </location>
</feature>
<dbReference type="InterPro" id="IPR002656">
    <property type="entry name" value="Acyl_transf_3_dom"/>
</dbReference>
<evidence type="ECO:0000259" key="2">
    <source>
        <dbReference type="Pfam" id="PF01757"/>
    </source>
</evidence>
<feature type="transmembrane region" description="Helical" evidence="1">
    <location>
        <begin position="309"/>
        <end position="327"/>
    </location>
</feature>
<keyword evidence="1" id="KW-0472">Membrane</keyword>
<dbReference type="InterPro" id="IPR050879">
    <property type="entry name" value="Acyltransferase_3"/>
</dbReference>
<feature type="transmembrane region" description="Helical" evidence="1">
    <location>
        <begin position="147"/>
        <end position="163"/>
    </location>
</feature>
<dbReference type="EMBL" id="JAZHOU010000007">
    <property type="protein sequence ID" value="MEF3080319.1"/>
    <property type="molecule type" value="Genomic_DNA"/>
</dbReference>
<dbReference type="PANTHER" id="PTHR23028:SF53">
    <property type="entry name" value="ACYL_TRANSF_3 DOMAIN-CONTAINING PROTEIN"/>
    <property type="match status" value="1"/>
</dbReference>
<feature type="transmembrane region" description="Helical" evidence="1">
    <location>
        <begin position="266"/>
        <end position="289"/>
    </location>
</feature>
<keyword evidence="3" id="KW-0808">Transferase</keyword>
<evidence type="ECO:0000313" key="3">
    <source>
        <dbReference type="EMBL" id="MEF3080319.1"/>
    </source>
</evidence>
<dbReference type="RefSeq" id="WP_331811019.1">
    <property type="nucleotide sequence ID" value="NZ_JAZHOU010000007.1"/>
</dbReference>
<reference evidence="3 4" key="1">
    <citation type="submission" date="2024-02" db="EMBL/GenBank/DDBJ databases">
        <title>Winogradskyella poriferorum JCM 12885.</title>
        <authorList>
            <person name="Zhang D.-F."/>
            <person name="Fu Z.-Y."/>
        </authorList>
    </citation>
    <scope>NUCLEOTIDE SEQUENCE [LARGE SCALE GENOMIC DNA]</scope>
    <source>
        <strain evidence="3 4">JCM 12885</strain>
    </source>
</reference>
<feature type="transmembrane region" description="Helical" evidence="1">
    <location>
        <begin position="39"/>
        <end position="68"/>
    </location>
</feature>
<dbReference type="Pfam" id="PF01757">
    <property type="entry name" value="Acyl_transf_3"/>
    <property type="match status" value="1"/>
</dbReference>
<gene>
    <name evidence="3" type="ORF">V1468_14995</name>
</gene>